<accession>A0ACB7YEB2</accession>
<keyword evidence="2" id="KW-1185">Reference proteome</keyword>
<reference evidence="1 2" key="1">
    <citation type="journal article" date="2021" name="Hortic Res">
        <title>High-quality reference genome and annotation aids understanding of berry development for evergreen blueberry (Vaccinium darrowii).</title>
        <authorList>
            <person name="Yu J."/>
            <person name="Hulse-Kemp A.M."/>
            <person name="Babiker E."/>
            <person name="Staton M."/>
        </authorList>
    </citation>
    <scope>NUCLEOTIDE SEQUENCE [LARGE SCALE GENOMIC DNA]</scope>
    <source>
        <strain evidence="2">cv. NJ 8807/NJ 8810</strain>
        <tissue evidence="1">Young leaf</tissue>
    </source>
</reference>
<organism evidence="1 2">
    <name type="scientific">Vaccinium darrowii</name>
    <dbReference type="NCBI Taxonomy" id="229202"/>
    <lineage>
        <taxon>Eukaryota</taxon>
        <taxon>Viridiplantae</taxon>
        <taxon>Streptophyta</taxon>
        <taxon>Embryophyta</taxon>
        <taxon>Tracheophyta</taxon>
        <taxon>Spermatophyta</taxon>
        <taxon>Magnoliopsida</taxon>
        <taxon>eudicotyledons</taxon>
        <taxon>Gunneridae</taxon>
        <taxon>Pentapetalae</taxon>
        <taxon>asterids</taxon>
        <taxon>Ericales</taxon>
        <taxon>Ericaceae</taxon>
        <taxon>Vaccinioideae</taxon>
        <taxon>Vaccinieae</taxon>
        <taxon>Vaccinium</taxon>
    </lineage>
</organism>
<protein>
    <submittedName>
        <fullName evidence="1">Uncharacterized protein</fullName>
    </submittedName>
</protein>
<evidence type="ECO:0000313" key="2">
    <source>
        <dbReference type="Proteomes" id="UP000828048"/>
    </source>
</evidence>
<evidence type="ECO:0000313" key="1">
    <source>
        <dbReference type="EMBL" id="KAH7851464.1"/>
    </source>
</evidence>
<dbReference type="EMBL" id="CM037158">
    <property type="protein sequence ID" value="KAH7851464.1"/>
    <property type="molecule type" value="Genomic_DNA"/>
</dbReference>
<sequence>MALLTRRTSLVGLYNRRRPILPRTPQSNSINTTAYYLLLCLNPYRSGNRWLSTSAESTPSDFAGKNAYELLGVSETSSFAEIKASFRKLAKETHPDLARSPNHSSGSDQFVQVLAAYEILSDSEKRSHYDRYLSSQRIRVQRCSEKFSMMNTYESNGISVKQMEVVEWLKWYRYALHDILSEKRLVSGSGYFDILERDFYSAIHAAYYGPDIESVNLLPDCFEAEERSAYETPEVLHLVSGRDLFGVICLADKVPELSHPYNERLTSFEAMGDLGVQSNSGIADIGTHGMQTKKNNYHTSDRYKDLELHVSGKMVAVATRVPPKSNCDGIRNEDFQDHIHVYLISPEDPIHTSKGIYMATIAVGSKIPLGTIIGLGTNPEEGSCFVYDRNGTKTHVIMKHRTLLVKHMHWYQVGDRVSVAECRCSRARLPPSKFWLFEPRCGMHDIGGWYVETFGRDRKGRTIPSRRYWDGFDVDEQFDGRLHPAIYLLALAYRTLDLEDAKRRKQSMKDIVEGKLSGIITWCKKLVICSSYWQWCEQIQKGIGGSASVKLSILHPILGIHEGSFSQCIKITHVMHGGSYQLIYLILIHEDDIATCLCNMESMLSCLLAEILRVHETMIPSYVQILGKIVSVS</sequence>
<dbReference type="Proteomes" id="UP000828048">
    <property type="component" value="Chromosome 8"/>
</dbReference>
<name>A0ACB7YEB2_9ERIC</name>
<comment type="caution">
    <text evidence="1">The sequence shown here is derived from an EMBL/GenBank/DDBJ whole genome shotgun (WGS) entry which is preliminary data.</text>
</comment>
<gene>
    <name evidence="1" type="ORF">Vadar_012000</name>
</gene>
<proteinExistence type="predicted"/>